<evidence type="ECO:0000256" key="1">
    <source>
        <dbReference type="ARBA" id="ARBA00006739"/>
    </source>
</evidence>
<organism evidence="5 6">
    <name type="scientific">Desulfovibrio legallii</name>
    <dbReference type="NCBI Taxonomy" id="571438"/>
    <lineage>
        <taxon>Bacteria</taxon>
        <taxon>Pseudomonadati</taxon>
        <taxon>Thermodesulfobacteriota</taxon>
        <taxon>Desulfovibrionia</taxon>
        <taxon>Desulfovibrionales</taxon>
        <taxon>Desulfovibrionaceae</taxon>
        <taxon>Desulfovibrio</taxon>
    </lineage>
</organism>
<keyword evidence="3 5" id="KW-0808">Transferase</keyword>
<dbReference type="AlphaFoldDB" id="A0A1G7KD72"/>
<evidence type="ECO:0000256" key="3">
    <source>
        <dbReference type="ARBA" id="ARBA00022679"/>
    </source>
</evidence>
<dbReference type="STRING" id="571438.SAMN05192586_10447"/>
<dbReference type="Proteomes" id="UP000199355">
    <property type="component" value="Unassembled WGS sequence"/>
</dbReference>
<dbReference type="RefSeq" id="WP_092153010.1">
    <property type="nucleotide sequence ID" value="NZ_FNBX01000004.1"/>
</dbReference>
<gene>
    <name evidence="5" type="ORF">SAMN05192586_10447</name>
</gene>
<dbReference type="PANTHER" id="PTHR43179:SF12">
    <property type="entry name" value="GALACTOFURANOSYLTRANSFERASE GLFT2"/>
    <property type="match status" value="1"/>
</dbReference>
<name>A0A1G7KD72_9BACT</name>
<dbReference type="GO" id="GO:0016757">
    <property type="term" value="F:glycosyltransferase activity"/>
    <property type="evidence" value="ECO:0007669"/>
    <property type="project" value="UniProtKB-KW"/>
</dbReference>
<dbReference type="Gene3D" id="3.90.550.10">
    <property type="entry name" value="Spore Coat Polysaccharide Biosynthesis Protein SpsA, Chain A"/>
    <property type="match status" value="1"/>
</dbReference>
<dbReference type="OrthoDB" id="5458181at2"/>
<evidence type="ECO:0000259" key="4">
    <source>
        <dbReference type="Pfam" id="PF00535"/>
    </source>
</evidence>
<comment type="similarity">
    <text evidence="1">Belongs to the glycosyltransferase 2 family.</text>
</comment>
<proteinExistence type="inferred from homology"/>
<evidence type="ECO:0000313" key="6">
    <source>
        <dbReference type="Proteomes" id="UP000199355"/>
    </source>
</evidence>
<dbReference type="InterPro" id="IPR001173">
    <property type="entry name" value="Glyco_trans_2-like"/>
</dbReference>
<dbReference type="PANTHER" id="PTHR43179">
    <property type="entry name" value="RHAMNOSYLTRANSFERASE WBBL"/>
    <property type="match status" value="1"/>
</dbReference>
<dbReference type="SUPFAM" id="SSF53448">
    <property type="entry name" value="Nucleotide-diphospho-sugar transferases"/>
    <property type="match status" value="1"/>
</dbReference>
<dbReference type="Pfam" id="PF00535">
    <property type="entry name" value="Glycos_transf_2"/>
    <property type="match status" value="1"/>
</dbReference>
<keyword evidence="6" id="KW-1185">Reference proteome</keyword>
<dbReference type="InterPro" id="IPR029044">
    <property type="entry name" value="Nucleotide-diphossugar_trans"/>
</dbReference>
<dbReference type="EMBL" id="FNBX01000004">
    <property type="protein sequence ID" value="SDF34769.1"/>
    <property type="molecule type" value="Genomic_DNA"/>
</dbReference>
<evidence type="ECO:0000256" key="2">
    <source>
        <dbReference type="ARBA" id="ARBA00022676"/>
    </source>
</evidence>
<accession>A0A1G7KD72</accession>
<keyword evidence="2" id="KW-0328">Glycosyltransferase</keyword>
<evidence type="ECO:0000313" key="5">
    <source>
        <dbReference type="EMBL" id="SDF34769.1"/>
    </source>
</evidence>
<reference evidence="6" key="1">
    <citation type="submission" date="2016-10" db="EMBL/GenBank/DDBJ databases">
        <authorList>
            <person name="Varghese N."/>
            <person name="Submissions S."/>
        </authorList>
    </citation>
    <scope>NUCLEOTIDE SEQUENCE [LARGE SCALE GENOMIC DNA]</scope>
    <source>
        <strain evidence="6">KHC7</strain>
    </source>
</reference>
<feature type="domain" description="Glycosyltransferase 2-like" evidence="4">
    <location>
        <begin position="3"/>
        <end position="157"/>
    </location>
</feature>
<sequence length="361" mass="39995">MISLVTYTYNDHDFVREQLRRAEALRPLVCERIVVDDGSAPPLRLEEPQFADVSILTHAGNKGPAAAKRTGLNAAAQDIILSVDCDVFFDRRWLLTALEYVSRADVGLVGGHIVNKDFGDPVSRAQYYESRLRTPQDPVRFVSGGLWLMRREVFRALGGLEDYAAPTHEDWHFCRKVTAAGLRIIVNTAFPVGQQRRLRRKSFVLRDCMYGERAYRGVFCRLEADKALTLIQKEVSDAVVVALRCDCPLLAYERVAKFIRVMGGIAGAYATRTGREYLGGLLTSAFAAYPQVLAALREDCDLPAAHGAGPGRGLACLAQVPGYLASLVPTELWQLLNDEVLRQCAALEASGAYDFHYSLPK</sequence>
<protein>
    <submittedName>
        <fullName evidence="5">Glycosyl transferase family 2</fullName>
    </submittedName>
</protein>